<feature type="transmembrane region" description="Helical" evidence="1">
    <location>
        <begin position="80"/>
        <end position="101"/>
    </location>
</feature>
<name>A0ABX2K1Q5_9MYCO</name>
<gene>
    <name evidence="2" type="ORF">FEG63_30620</name>
</gene>
<protein>
    <recommendedName>
        <fullName evidence="4">DUF4190 domain-containing protein</fullName>
    </recommendedName>
</protein>
<keyword evidence="3" id="KW-1185">Reference proteome</keyword>
<keyword evidence="1" id="KW-0812">Transmembrane</keyword>
<evidence type="ECO:0000256" key="1">
    <source>
        <dbReference type="SAM" id="Phobius"/>
    </source>
</evidence>
<evidence type="ECO:0008006" key="4">
    <source>
        <dbReference type="Google" id="ProtNLM"/>
    </source>
</evidence>
<accession>A0ABX2K1Q5</accession>
<comment type="caution">
    <text evidence="2">The sequence shown here is derived from an EMBL/GenBank/DDBJ whole genome shotgun (WGS) entry which is preliminary data.</text>
</comment>
<reference evidence="2 3" key="1">
    <citation type="submission" date="2019-05" db="EMBL/GenBank/DDBJ databases">
        <title>Mycolicibacterium sphagni ENV482 genome assembly.</title>
        <authorList>
            <person name="Chen W."/>
            <person name="Faulkner N.W."/>
            <person name="Hyman M.R."/>
        </authorList>
    </citation>
    <scope>NUCLEOTIDE SEQUENCE [LARGE SCALE GENOMIC DNA]</scope>
    <source>
        <strain evidence="2 3">ENV482</strain>
    </source>
</reference>
<evidence type="ECO:0000313" key="2">
    <source>
        <dbReference type="EMBL" id="NTY63881.1"/>
    </source>
</evidence>
<feature type="transmembrane region" description="Helical" evidence="1">
    <location>
        <begin position="21"/>
        <end position="41"/>
    </location>
</feature>
<keyword evidence="1" id="KW-0472">Membrane</keyword>
<dbReference type="RefSeq" id="WP_174401470.1">
    <property type="nucleotide sequence ID" value="NZ_VBSB01000036.1"/>
</dbReference>
<feature type="transmembrane region" description="Helical" evidence="1">
    <location>
        <begin position="47"/>
        <end position="68"/>
    </location>
</feature>
<proteinExistence type="predicted"/>
<dbReference type="EMBL" id="VBSB01000036">
    <property type="protein sequence ID" value="NTY63881.1"/>
    <property type="molecule type" value="Genomic_DNA"/>
</dbReference>
<dbReference type="Proteomes" id="UP000708347">
    <property type="component" value="Unassembled WGS sequence"/>
</dbReference>
<organism evidence="2 3">
    <name type="scientific">Mycolicibacterium sphagni</name>
    <dbReference type="NCBI Taxonomy" id="1786"/>
    <lineage>
        <taxon>Bacteria</taxon>
        <taxon>Bacillati</taxon>
        <taxon>Actinomycetota</taxon>
        <taxon>Actinomycetes</taxon>
        <taxon>Mycobacteriales</taxon>
        <taxon>Mycobacteriaceae</taxon>
        <taxon>Mycolicibacterium</taxon>
    </lineage>
</organism>
<sequence length="107" mass="11537">MSSGSRDEQAHPMTLERRYSAAGFAALALNILALEFLTWVVMVTAWFLLPIVALPVLVIDALTGWALTRRGGTAAQVGRGMLIGCLAPVLTMLVFIPGWIITRNLGN</sequence>
<evidence type="ECO:0000313" key="3">
    <source>
        <dbReference type="Proteomes" id="UP000708347"/>
    </source>
</evidence>
<keyword evidence="1" id="KW-1133">Transmembrane helix</keyword>